<accession>A0A0A9D0V0</accession>
<sequence>MLGSQCALHGEQILVYYGSLQSYLMPGLLYILEKHVLDRSGTTEVALLILNLEMEYV</sequence>
<dbReference type="EMBL" id="GBRH01220523">
    <property type="protein sequence ID" value="JAD77372.1"/>
    <property type="molecule type" value="Transcribed_RNA"/>
</dbReference>
<name>A0A0A9D0V0_ARUDO</name>
<reference evidence="1" key="1">
    <citation type="submission" date="2014-09" db="EMBL/GenBank/DDBJ databases">
        <authorList>
            <person name="Magalhaes I.L.F."/>
            <person name="Oliveira U."/>
            <person name="Santos F.R."/>
            <person name="Vidigal T.H.D.A."/>
            <person name="Brescovit A.D."/>
            <person name="Santos A.J."/>
        </authorList>
    </citation>
    <scope>NUCLEOTIDE SEQUENCE</scope>
    <source>
        <tissue evidence="1">Shoot tissue taken approximately 20 cm above the soil surface</tissue>
    </source>
</reference>
<dbReference type="AlphaFoldDB" id="A0A0A9D0V0"/>
<proteinExistence type="predicted"/>
<protein>
    <submittedName>
        <fullName evidence="1">Uncharacterized protein</fullName>
    </submittedName>
</protein>
<organism evidence="1">
    <name type="scientific">Arundo donax</name>
    <name type="common">Giant reed</name>
    <name type="synonym">Donax arundinaceus</name>
    <dbReference type="NCBI Taxonomy" id="35708"/>
    <lineage>
        <taxon>Eukaryota</taxon>
        <taxon>Viridiplantae</taxon>
        <taxon>Streptophyta</taxon>
        <taxon>Embryophyta</taxon>
        <taxon>Tracheophyta</taxon>
        <taxon>Spermatophyta</taxon>
        <taxon>Magnoliopsida</taxon>
        <taxon>Liliopsida</taxon>
        <taxon>Poales</taxon>
        <taxon>Poaceae</taxon>
        <taxon>PACMAD clade</taxon>
        <taxon>Arundinoideae</taxon>
        <taxon>Arundineae</taxon>
        <taxon>Arundo</taxon>
    </lineage>
</organism>
<evidence type="ECO:0000313" key="1">
    <source>
        <dbReference type="EMBL" id="JAD77372.1"/>
    </source>
</evidence>
<reference evidence="1" key="2">
    <citation type="journal article" date="2015" name="Data Brief">
        <title>Shoot transcriptome of the giant reed, Arundo donax.</title>
        <authorList>
            <person name="Barrero R.A."/>
            <person name="Guerrero F.D."/>
            <person name="Moolhuijzen P."/>
            <person name="Goolsby J.A."/>
            <person name="Tidwell J."/>
            <person name="Bellgard S.E."/>
            <person name="Bellgard M.I."/>
        </authorList>
    </citation>
    <scope>NUCLEOTIDE SEQUENCE</scope>
    <source>
        <tissue evidence="1">Shoot tissue taken approximately 20 cm above the soil surface</tissue>
    </source>
</reference>